<dbReference type="EMBL" id="HACA01022874">
    <property type="protein sequence ID" value="CDW40235.1"/>
    <property type="molecule type" value="Transcribed_RNA"/>
</dbReference>
<proteinExistence type="predicted"/>
<evidence type="ECO:0000313" key="1">
    <source>
        <dbReference type="EMBL" id="CDW40235.1"/>
    </source>
</evidence>
<protein>
    <submittedName>
        <fullName evidence="1">Uncharacterized protein</fullName>
    </submittedName>
</protein>
<reference evidence="1" key="1">
    <citation type="submission" date="2014-05" db="EMBL/GenBank/DDBJ databases">
        <authorList>
            <person name="Chronopoulou M."/>
        </authorList>
    </citation>
    <scope>NUCLEOTIDE SEQUENCE</scope>
    <source>
        <tissue evidence="1">Whole organism</tissue>
    </source>
</reference>
<accession>A0A0K2UQ61</accession>
<name>A0A0K2UQ61_LEPSM</name>
<organism evidence="1">
    <name type="scientific">Lepeophtheirus salmonis</name>
    <name type="common">Salmon louse</name>
    <name type="synonym">Caligus salmonis</name>
    <dbReference type="NCBI Taxonomy" id="72036"/>
    <lineage>
        <taxon>Eukaryota</taxon>
        <taxon>Metazoa</taxon>
        <taxon>Ecdysozoa</taxon>
        <taxon>Arthropoda</taxon>
        <taxon>Crustacea</taxon>
        <taxon>Multicrustacea</taxon>
        <taxon>Hexanauplia</taxon>
        <taxon>Copepoda</taxon>
        <taxon>Siphonostomatoida</taxon>
        <taxon>Caligidae</taxon>
        <taxon>Lepeophtheirus</taxon>
    </lineage>
</organism>
<dbReference type="AlphaFoldDB" id="A0A0K2UQ61"/>
<sequence length="71" mass="8474">MSGCNYYITIRQLLQSEKAIRLRAIVKYTSLSIRDLKQTLEEAIKIDESKCMGDIAVFLDIWMTWYNRRRI</sequence>